<dbReference type="CDD" id="cd00130">
    <property type="entry name" value="PAS"/>
    <property type="match status" value="1"/>
</dbReference>
<dbReference type="InterPro" id="IPR029787">
    <property type="entry name" value="Nucleotide_cyclase"/>
</dbReference>
<dbReference type="PROSITE" id="PS50113">
    <property type="entry name" value="PAC"/>
    <property type="match status" value="1"/>
</dbReference>
<dbReference type="PANTHER" id="PTHR46663:SF3">
    <property type="entry name" value="SLL0267 PROTEIN"/>
    <property type="match status" value="1"/>
</dbReference>
<comment type="caution">
    <text evidence="4">The sequence shown here is derived from an EMBL/GenBank/DDBJ whole genome shotgun (WGS) entry which is preliminary data.</text>
</comment>
<dbReference type="GO" id="GO:0052621">
    <property type="term" value="F:diguanylate cyclase activity"/>
    <property type="evidence" value="ECO:0007669"/>
    <property type="project" value="UniProtKB-EC"/>
</dbReference>
<accession>A0ABV0CK43</accession>
<protein>
    <submittedName>
        <fullName evidence="4">Sensor domain-containing diguanylate cyclase</fullName>
        <ecNumber evidence="4">2.7.7.65</ecNumber>
    </submittedName>
</protein>
<dbReference type="SUPFAM" id="SSF55073">
    <property type="entry name" value="Nucleotide cyclase"/>
    <property type="match status" value="1"/>
</dbReference>
<feature type="domain" description="PAS" evidence="1">
    <location>
        <begin position="28"/>
        <end position="73"/>
    </location>
</feature>
<feature type="domain" description="PAC" evidence="2">
    <location>
        <begin position="101"/>
        <end position="153"/>
    </location>
</feature>
<dbReference type="InterPro" id="IPR000700">
    <property type="entry name" value="PAS-assoc_C"/>
</dbReference>
<dbReference type="SMART" id="SM00086">
    <property type="entry name" value="PAC"/>
    <property type="match status" value="1"/>
</dbReference>
<name>A0ABV0CK43_9NEIS</name>
<dbReference type="InterPro" id="IPR000160">
    <property type="entry name" value="GGDEF_dom"/>
</dbReference>
<dbReference type="PROSITE" id="PS50887">
    <property type="entry name" value="GGDEF"/>
    <property type="match status" value="1"/>
</dbReference>
<dbReference type="SUPFAM" id="SSF55785">
    <property type="entry name" value="PYP-like sensor domain (PAS domain)"/>
    <property type="match status" value="1"/>
</dbReference>
<dbReference type="InterPro" id="IPR052163">
    <property type="entry name" value="DGC-Regulatory_Protein"/>
</dbReference>
<dbReference type="InterPro" id="IPR000014">
    <property type="entry name" value="PAS"/>
</dbReference>
<dbReference type="Pfam" id="PF13426">
    <property type="entry name" value="PAS_9"/>
    <property type="match status" value="1"/>
</dbReference>
<feature type="domain" description="GGDEF" evidence="3">
    <location>
        <begin position="185"/>
        <end position="318"/>
    </location>
</feature>
<dbReference type="CDD" id="cd01949">
    <property type="entry name" value="GGDEF"/>
    <property type="match status" value="1"/>
</dbReference>
<dbReference type="InterPro" id="IPR043128">
    <property type="entry name" value="Rev_trsase/Diguanyl_cyclase"/>
</dbReference>
<dbReference type="Proteomes" id="UP001405405">
    <property type="component" value="Unassembled WGS sequence"/>
</dbReference>
<dbReference type="EC" id="2.7.7.65" evidence="4"/>
<proteinExistence type="predicted"/>
<dbReference type="PROSITE" id="PS50112">
    <property type="entry name" value="PAS"/>
    <property type="match status" value="1"/>
</dbReference>
<keyword evidence="5" id="KW-1185">Reference proteome</keyword>
<dbReference type="NCBIfam" id="TIGR00254">
    <property type="entry name" value="GGDEF"/>
    <property type="match status" value="1"/>
</dbReference>
<dbReference type="RefSeq" id="WP_346788659.1">
    <property type="nucleotide sequence ID" value="NZ_JAYFSJ010000007.1"/>
</dbReference>
<dbReference type="Pfam" id="PF00990">
    <property type="entry name" value="GGDEF"/>
    <property type="match status" value="1"/>
</dbReference>
<dbReference type="PANTHER" id="PTHR46663">
    <property type="entry name" value="DIGUANYLATE CYCLASE DGCT-RELATED"/>
    <property type="match status" value="1"/>
</dbReference>
<dbReference type="Gene3D" id="3.30.450.20">
    <property type="entry name" value="PAS domain"/>
    <property type="match status" value="1"/>
</dbReference>
<dbReference type="InterPro" id="IPR001610">
    <property type="entry name" value="PAC"/>
</dbReference>
<evidence type="ECO:0000313" key="5">
    <source>
        <dbReference type="Proteomes" id="UP001405405"/>
    </source>
</evidence>
<dbReference type="SMART" id="SM00267">
    <property type="entry name" value="GGDEF"/>
    <property type="match status" value="1"/>
</dbReference>
<reference evidence="4 5" key="1">
    <citation type="submission" date="2023-12" db="EMBL/GenBank/DDBJ databases">
        <title>Chromobacterium sp. strain TRC.1.1.SA producing antimicrobial pigment.</title>
        <authorList>
            <person name="Verma N."/>
            <person name="Choksket S."/>
            <person name="Pinnaka A.K."/>
            <person name="Korpole S."/>
        </authorList>
    </citation>
    <scope>NUCLEOTIDE SEQUENCE [LARGE SCALE GENOMIC DNA]</scope>
    <source>
        <strain evidence="4 5">TRC1.1.SA</strain>
    </source>
</reference>
<dbReference type="NCBIfam" id="TIGR00229">
    <property type="entry name" value="sensory_box"/>
    <property type="match status" value="1"/>
</dbReference>
<evidence type="ECO:0000259" key="2">
    <source>
        <dbReference type="PROSITE" id="PS50113"/>
    </source>
</evidence>
<dbReference type="EMBL" id="JAYFSJ010000007">
    <property type="protein sequence ID" value="MEN7431379.1"/>
    <property type="molecule type" value="Genomic_DNA"/>
</dbReference>
<gene>
    <name evidence="4" type="ORF">VA599_11515</name>
</gene>
<organism evidence="4 5">
    <name type="scientific">Chromobacterium indicum</name>
    <dbReference type="NCBI Taxonomy" id="3110228"/>
    <lineage>
        <taxon>Bacteria</taxon>
        <taxon>Pseudomonadati</taxon>
        <taxon>Pseudomonadota</taxon>
        <taxon>Betaproteobacteria</taxon>
        <taxon>Neisseriales</taxon>
        <taxon>Chromobacteriaceae</taxon>
        <taxon>Chromobacterium</taxon>
    </lineage>
</organism>
<evidence type="ECO:0000259" key="3">
    <source>
        <dbReference type="PROSITE" id="PS50887"/>
    </source>
</evidence>
<sequence>MNQLRDESRTISPAKNNEQCEVWPTQARLKLADSLFHSFSEGVCITDNQQKILQANQALCNITGFSHAQIIGRKPSIFSSSIHDKTFFTSMWQAIDEHGQWQGEVWNQKENGSLYAIKLNISAVYDARQEISHYIGIMSDITQQKLDLAAITKSAHIDSLTGLPNRLLFTDRLLQAVAQADRNKTFLAVCFLDLDHFKKINDVHGHQSGDAVLKEFAIRLDTAIRTGDTAARLGGDEFILLLLGLKNSAECATILKRITHMACQPIPLPANAIFPTASIGVAIYPTDATIPNNLVALADTAMYHAKALGGNHTIYHHTKIA</sequence>
<dbReference type="InterPro" id="IPR035965">
    <property type="entry name" value="PAS-like_dom_sf"/>
</dbReference>
<keyword evidence="4" id="KW-0548">Nucleotidyltransferase</keyword>
<evidence type="ECO:0000259" key="1">
    <source>
        <dbReference type="PROSITE" id="PS50112"/>
    </source>
</evidence>
<evidence type="ECO:0000313" key="4">
    <source>
        <dbReference type="EMBL" id="MEN7431379.1"/>
    </source>
</evidence>
<keyword evidence="4" id="KW-0808">Transferase</keyword>
<dbReference type="Gene3D" id="3.30.70.270">
    <property type="match status" value="1"/>
</dbReference>
<dbReference type="SMART" id="SM00091">
    <property type="entry name" value="PAS"/>
    <property type="match status" value="1"/>
</dbReference>